<dbReference type="STRING" id="53326.A0A016TLZ9"/>
<feature type="transmembrane region" description="Helical" evidence="7">
    <location>
        <begin position="181"/>
        <end position="202"/>
    </location>
</feature>
<dbReference type="PANTHER" id="PTHR23511:SF5">
    <property type="entry name" value="MAJOR FACILITATOR-TYPE TRANSPORTER HXNZ-RELATED"/>
    <property type="match status" value="1"/>
</dbReference>
<dbReference type="Pfam" id="PF07690">
    <property type="entry name" value="MFS_1"/>
    <property type="match status" value="1"/>
</dbReference>
<keyword evidence="4 7" id="KW-0812">Transmembrane</keyword>
<dbReference type="PANTHER" id="PTHR23511">
    <property type="entry name" value="SYNAPTIC VESICLE GLYCOPROTEIN 2"/>
    <property type="match status" value="1"/>
</dbReference>
<feature type="transmembrane region" description="Helical" evidence="7">
    <location>
        <begin position="90"/>
        <end position="112"/>
    </location>
</feature>
<proteinExistence type="inferred from homology"/>
<feature type="domain" description="Major facilitator superfamily (MFS) profile" evidence="8">
    <location>
        <begin position="90"/>
        <end position="517"/>
    </location>
</feature>
<evidence type="ECO:0000256" key="2">
    <source>
        <dbReference type="ARBA" id="ARBA00008335"/>
    </source>
</evidence>
<keyword evidence="10" id="KW-1185">Reference proteome</keyword>
<feature type="transmembrane region" description="Helical" evidence="7">
    <location>
        <begin position="408"/>
        <end position="428"/>
    </location>
</feature>
<feature type="transmembrane region" description="Helical" evidence="7">
    <location>
        <begin position="124"/>
        <end position="144"/>
    </location>
</feature>
<dbReference type="PROSITE" id="PS50850">
    <property type="entry name" value="MFS"/>
    <property type="match status" value="1"/>
</dbReference>
<evidence type="ECO:0000256" key="5">
    <source>
        <dbReference type="ARBA" id="ARBA00022989"/>
    </source>
</evidence>
<dbReference type="EMBL" id="JARK01001426">
    <property type="protein sequence ID" value="EYC04009.1"/>
    <property type="molecule type" value="Genomic_DNA"/>
</dbReference>
<feature type="transmembrane region" description="Helical" evidence="7">
    <location>
        <begin position="463"/>
        <end position="483"/>
    </location>
</feature>
<dbReference type="Pfam" id="PF00083">
    <property type="entry name" value="Sugar_tr"/>
    <property type="match status" value="1"/>
</dbReference>
<gene>
    <name evidence="9" type="primary">Acey_s0090.g2363</name>
    <name evidence="9" type="synonym">Acey-ZK637.1</name>
    <name evidence="9" type="ORF">Y032_0090g2363</name>
</gene>
<dbReference type="SUPFAM" id="SSF103473">
    <property type="entry name" value="MFS general substrate transporter"/>
    <property type="match status" value="1"/>
</dbReference>
<feature type="transmembrane region" description="Helical" evidence="7">
    <location>
        <begin position="434"/>
        <end position="451"/>
    </location>
</feature>
<dbReference type="Gene3D" id="1.20.1250.20">
    <property type="entry name" value="MFS general substrate transporter like domains"/>
    <property type="match status" value="1"/>
</dbReference>
<keyword evidence="6 7" id="KW-0472">Membrane</keyword>
<sequence>MADKVILTEVLEASNLTETYAEFTAHTLINELRHVRDDPSVRYFGLDDRAELGEPADQQTSREEAIREDGTFTVDDAVEALGFGRFQVKLSLLTGIAWMADAMEMMLLSLLSPALACEWGVAPVQQALVTTCVFSGMMLSSTFWGKTCDRVGRRTGLIASTIVASVMGAVSAFSPHFYVLLFFRGLTGFGIGGVPQSVTLYAEFLPTQQRAKCVVLIESFWAIGAAFEALLAYLVMATWGWRVLVVLSSLPLGMFGILSFWLPESARFDMASGHPEKALATLQKAAKENRVKLPDGRLVASTPHSTEQRGDISNLLSRDYRSTTLLLWFIWAVNAFSYYGMVLFTTVLFQSHDECHGGLFSNGTQLDTCQPLTRKDYFDLLSTTMAEFPGLIITVVIIEWLGRKKTMALEFAVFSVFTFALFFCLDRFTVTTMIFVARAFISGAFQCAYVYTPEVYPTTLRAVGLGASSAMARIGAIVTPFVAQVASGKSLSLPIGIYGTTALLGLIASLSLPIETRGRKMEVEQGFLRAMRPSTKNPWTPTSPPHRSTPPDLIGQYADDVTILQICFSQTSLISSDSLFFGPKYRTQARDSTIPGHFFEFPSVSKILEHFTL</sequence>
<accession>A0A016TLZ9</accession>
<dbReference type="InterPro" id="IPR011701">
    <property type="entry name" value="MFS"/>
</dbReference>
<evidence type="ECO:0000256" key="3">
    <source>
        <dbReference type="ARBA" id="ARBA00022448"/>
    </source>
</evidence>
<evidence type="ECO:0000256" key="7">
    <source>
        <dbReference type="SAM" id="Phobius"/>
    </source>
</evidence>
<name>A0A016TLZ9_9BILA</name>
<dbReference type="Proteomes" id="UP000024635">
    <property type="component" value="Unassembled WGS sequence"/>
</dbReference>
<organism evidence="9 10">
    <name type="scientific">Ancylostoma ceylanicum</name>
    <dbReference type="NCBI Taxonomy" id="53326"/>
    <lineage>
        <taxon>Eukaryota</taxon>
        <taxon>Metazoa</taxon>
        <taxon>Ecdysozoa</taxon>
        <taxon>Nematoda</taxon>
        <taxon>Chromadorea</taxon>
        <taxon>Rhabditida</taxon>
        <taxon>Rhabditina</taxon>
        <taxon>Rhabditomorpha</taxon>
        <taxon>Strongyloidea</taxon>
        <taxon>Ancylostomatidae</taxon>
        <taxon>Ancylostomatinae</taxon>
        <taxon>Ancylostoma</taxon>
    </lineage>
</organism>
<evidence type="ECO:0000313" key="10">
    <source>
        <dbReference type="Proteomes" id="UP000024635"/>
    </source>
</evidence>
<reference evidence="10" key="1">
    <citation type="journal article" date="2015" name="Nat. Genet.">
        <title>The genome and transcriptome of the zoonotic hookworm Ancylostoma ceylanicum identify infection-specific gene families.</title>
        <authorList>
            <person name="Schwarz E.M."/>
            <person name="Hu Y."/>
            <person name="Antoshechkin I."/>
            <person name="Miller M.M."/>
            <person name="Sternberg P.W."/>
            <person name="Aroian R.V."/>
        </authorList>
    </citation>
    <scope>NUCLEOTIDE SEQUENCE</scope>
    <source>
        <strain evidence="10">HY135</strain>
    </source>
</reference>
<comment type="similarity">
    <text evidence="2">Belongs to the major facilitator superfamily.</text>
</comment>
<feature type="transmembrane region" description="Helical" evidence="7">
    <location>
        <begin position="380"/>
        <end position="401"/>
    </location>
</feature>
<feature type="transmembrane region" description="Helical" evidence="7">
    <location>
        <begin position="495"/>
        <end position="514"/>
    </location>
</feature>
<dbReference type="InterPro" id="IPR020846">
    <property type="entry name" value="MFS_dom"/>
</dbReference>
<keyword evidence="3" id="KW-0813">Transport</keyword>
<feature type="transmembrane region" description="Helical" evidence="7">
    <location>
        <begin position="325"/>
        <end position="349"/>
    </location>
</feature>
<dbReference type="OrthoDB" id="4139357at2759"/>
<evidence type="ECO:0000256" key="6">
    <source>
        <dbReference type="ARBA" id="ARBA00023136"/>
    </source>
</evidence>
<dbReference type="InterPro" id="IPR036259">
    <property type="entry name" value="MFS_trans_sf"/>
</dbReference>
<evidence type="ECO:0000259" key="8">
    <source>
        <dbReference type="PROSITE" id="PS50850"/>
    </source>
</evidence>
<protein>
    <recommendedName>
        <fullName evidence="8">Major facilitator superfamily (MFS) profile domain-containing protein</fullName>
    </recommendedName>
</protein>
<dbReference type="GO" id="GO:0016020">
    <property type="term" value="C:membrane"/>
    <property type="evidence" value="ECO:0007669"/>
    <property type="project" value="UniProtKB-SubCell"/>
</dbReference>
<keyword evidence="5 7" id="KW-1133">Transmembrane helix</keyword>
<dbReference type="GO" id="GO:0022857">
    <property type="term" value="F:transmembrane transporter activity"/>
    <property type="evidence" value="ECO:0007669"/>
    <property type="project" value="InterPro"/>
</dbReference>
<comment type="caution">
    <text evidence="9">The sequence shown here is derived from an EMBL/GenBank/DDBJ whole genome shotgun (WGS) entry which is preliminary data.</text>
</comment>
<feature type="transmembrane region" description="Helical" evidence="7">
    <location>
        <begin position="241"/>
        <end position="262"/>
    </location>
</feature>
<feature type="transmembrane region" description="Helical" evidence="7">
    <location>
        <begin position="214"/>
        <end position="235"/>
    </location>
</feature>
<feature type="transmembrane region" description="Helical" evidence="7">
    <location>
        <begin position="156"/>
        <end position="175"/>
    </location>
</feature>
<evidence type="ECO:0000256" key="1">
    <source>
        <dbReference type="ARBA" id="ARBA00004141"/>
    </source>
</evidence>
<dbReference type="AlphaFoldDB" id="A0A016TLZ9"/>
<dbReference type="InterPro" id="IPR005828">
    <property type="entry name" value="MFS_sugar_transport-like"/>
</dbReference>
<evidence type="ECO:0000256" key="4">
    <source>
        <dbReference type="ARBA" id="ARBA00022692"/>
    </source>
</evidence>
<evidence type="ECO:0000313" key="9">
    <source>
        <dbReference type="EMBL" id="EYC04009.1"/>
    </source>
</evidence>
<comment type="subcellular location">
    <subcellularLocation>
        <location evidence="1">Membrane</location>
        <topology evidence="1">Multi-pass membrane protein</topology>
    </subcellularLocation>
</comment>